<feature type="domain" description="PIF1/LRR1 pleckstrin homology" evidence="17">
    <location>
        <begin position="7"/>
        <end position="105"/>
    </location>
</feature>
<sequence length="621" mass="69538">MEDNHGELVCTVCMEHLSASGEVITKSLHKNATLILGRNEFQDIVLKVALGKTDNKYIMKQFKVHHKFAKEGKATIMVLDKRIRFLLSNSPPDRLKMFLRCLSTKYECLKHTGIVGERKRFLSELPRTFQEISPLSMKDVQTVHNIRTKQANQSSTLNLKRKRQEAAAEKENLQPKNSKVAKLDIGQPGRPLPPQGTKLTADQTKVLRTVLGGRSIFFTGSAGTGKSYLLRRIIGALPPHHTYATASTGLAACHIGGTTLHSFAGIGSGKAPIEQCVELANRPVIAKQWRQCNHLIIDEVSMVDGEFFSKLETVARVMKKSNEPFGGIQLILCGDFLQLPPVTKGQEKKNFCFQSRAWHKCISVNMELRQVMRQSDKKFVEILQEVRQGRCPEFVEKTLHATSKHVLDKDGIQATRLCTHKEDVGHINQMHLDRLKGEVYAYQSSDSDQASQGLLNTLCPVGARLELKMGAQVMLLKNLDAQRGLVNGARGVVTGFNNEHQGLPVVKFIGGVETTVRFERWTVKASGGMHLTRRQLPLQLAWAISIHKSQGMTLDCVEMSLSRVFESGQAYVALSRAKSLQGLRVLDFEKDCVRANPEVLTFYRNIQLHQRVLQAKVDDFM</sequence>
<keyword evidence="8 13" id="KW-0233">DNA recombination</keyword>
<dbReference type="GO" id="GO:0005739">
    <property type="term" value="C:mitochondrion"/>
    <property type="evidence" value="ECO:0007669"/>
    <property type="project" value="UniProtKB-SubCell"/>
</dbReference>
<keyword evidence="9 13" id="KW-0234">DNA repair</keyword>
<comment type="subunit">
    <text evidence="12">Monomer. Interacts with telomerase.</text>
</comment>
<dbReference type="GeneID" id="106167512"/>
<dbReference type="STRING" id="7574.A0A1S3IUL6"/>
<dbReference type="FunFam" id="3.40.50.300:FF:003367">
    <property type="entry name" value="ATP-dependent DNA helicase PIF1"/>
    <property type="match status" value="1"/>
</dbReference>
<dbReference type="FunFam" id="3.40.50.300:FF:000805">
    <property type="entry name" value="ATP-dependent DNA helicase PIF1"/>
    <property type="match status" value="1"/>
</dbReference>
<accession>A0A1S3IUL6</accession>
<keyword evidence="6 13" id="KW-0238">DNA-binding</keyword>
<dbReference type="GO" id="GO:0005524">
    <property type="term" value="F:ATP binding"/>
    <property type="evidence" value="ECO:0007669"/>
    <property type="project" value="UniProtKB-UniRule"/>
</dbReference>
<name>A0A1S3IUL6_LINAN</name>
<dbReference type="GO" id="GO:0005634">
    <property type="term" value="C:nucleus"/>
    <property type="evidence" value="ECO:0007669"/>
    <property type="project" value="UniProtKB-SubCell"/>
</dbReference>
<dbReference type="Proteomes" id="UP000085678">
    <property type="component" value="Unplaced"/>
</dbReference>
<feature type="domain" description="DNA helicase Pif1-like 2B" evidence="16">
    <location>
        <begin position="455"/>
        <end position="496"/>
    </location>
</feature>
<keyword evidence="2 13" id="KW-0227">DNA damage</keyword>
<dbReference type="AlphaFoldDB" id="A0A1S3IUL6"/>
<feature type="binding site" evidence="13">
    <location>
        <begin position="220"/>
        <end position="227"/>
    </location>
    <ligand>
        <name>ATP</name>
        <dbReference type="ChEBI" id="CHEBI:30616"/>
    </ligand>
</feature>
<dbReference type="GO" id="GO:0000723">
    <property type="term" value="P:telomere maintenance"/>
    <property type="evidence" value="ECO:0007669"/>
    <property type="project" value="InterPro"/>
</dbReference>
<protein>
    <recommendedName>
        <fullName evidence="13">ATP-dependent DNA helicase PIF1</fullName>
        <ecNumber evidence="13">5.6.2.3</ecNumber>
    </recommendedName>
    <alternativeName>
        <fullName evidence="13">DNA 5'-3' helicase PIF1</fullName>
    </alternativeName>
    <alternativeName>
        <fullName evidence="13">DNA repair and recombination helicase PIF1</fullName>
    </alternativeName>
</protein>
<dbReference type="RefSeq" id="XP_013401768.1">
    <property type="nucleotide sequence ID" value="XM_013546314.1"/>
</dbReference>
<evidence type="ECO:0000259" key="17">
    <source>
        <dbReference type="Pfam" id="PF25344"/>
    </source>
</evidence>
<keyword evidence="10 13" id="KW-0413">Isomerase</keyword>
<evidence type="ECO:0000256" key="14">
    <source>
        <dbReference type="SAM" id="MobiDB-lite"/>
    </source>
</evidence>
<evidence type="ECO:0000256" key="4">
    <source>
        <dbReference type="ARBA" id="ARBA00022806"/>
    </source>
</evidence>
<keyword evidence="11 13" id="KW-0539">Nucleus</keyword>
<comment type="catalytic activity">
    <reaction evidence="13">
        <text>ATP + H2O = ADP + phosphate + H(+)</text>
        <dbReference type="Rhea" id="RHEA:13065"/>
        <dbReference type="ChEBI" id="CHEBI:15377"/>
        <dbReference type="ChEBI" id="CHEBI:15378"/>
        <dbReference type="ChEBI" id="CHEBI:30616"/>
        <dbReference type="ChEBI" id="CHEBI:43474"/>
        <dbReference type="ChEBI" id="CHEBI:456216"/>
        <dbReference type="EC" id="5.6.2.3"/>
    </reaction>
</comment>
<evidence type="ECO:0000256" key="6">
    <source>
        <dbReference type="ARBA" id="ARBA00023125"/>
    </source>
</evidence>
<keyword evidence="18" id="KW-1185">Reference proteome</keyword>
<dbReference type="KEGG" id="lak:106167512"/>
<feature type="compositionally biased region" description="Polar residues" evidence="14">
    <location>
        <begin position="149"/>
        <end position="158"/>
    </location>
</feature>
<feature type="compositionally biased region" description="Basic and acidic residues" evidence="14">
    <location>
        <begin position="164"/>
        <end position="173"/>
    </location>
</feature>
<feature type="region of interest" description="Disordered" evidence="14">
    <location>
        <begin position="149"/>
        <end position="198"/>
    </location>
</feature>
<comment type="cofactor">
    <cofactor evidence="13">
        <name>Mg(2+)</name>
        <dbReference type="ChEBI" id="CHEBI:18420"/>
    </cofactor>
</comment>
<evidence type="ECO:0000256" key="1">
    <source>
        <dbReference type="ARBA" id="ARBA00022741"/>
    </source>
</evidence>
<evidence type="ECO:0000259" key="15">
    <source>
        <dbReference type="Pfam" id="PF05970"/>
    </source>
</evidence>
<keyword evidence="5 13" id="KW-0067">ATP-binding</keyword>
<keyword evidence="7 13" id="KW-0496">Mitochondrion</keyword>
<feature type="domain" description="DNA helicase Pif1-like DEAD-box helicase" evidence="15">
    <location>
        <begin position="198"/>
        <end position="393"/>
    </location>
</feature>
<evidence type="ECO:0000256" key="12">
    <source>
        <dbReference type="ARBA" id="ARBA00065873"/>
    </source>
</evidence>
<dbReference type="InterPro" id="IPR049163">
    <property type="entry name" value="Pif1-like_2B_dom"/>
</dbReference>
<keyword evidence="1 13" id="KW-0547">Nucleotide-binding</keyword>
<dbReference type="PANTHER" id="PTHR47642">
    <property type="entry name" value="ATP-DEPENDENT DNA HELICASE"/>
    <property type="match status" value="1"/>
</dbReference>
<evidence type="ECO:0000256" key="10">
    <source>
        <dbReference type="ARBA" id="ARBA00023235"/>
    </source>
</evidence>
<dbReference type="CDD" id="cd18037">
    <property type="entry name" value="DEXSc_Pif1_like"/>
    <property type="match status" value="1"/>
</dbReference>
<comment type="subcellular location">
    <subcellularLocation>
        <location evidence="13">Nucleus</location>
    </subcellularLocation>
    <subcellularLocation>
        <location evidence="13">Mitochondrion</location>
    </subcellularLocation>
</comment>
<feature type="DNA-binding region" evidence="13">
    <location>
        <begin position="569"/>
        <end position="588"/>
    </location>
</feature>
<evidence type="ECO:0000313" key="19">
    <source>
        <dbReference type="RefSeq" id="XP_013401768.1"/>
    </source>
</evidence>
<proteinExistence type="inferred from homology"/>
<comment type="function">
    <text evidence="13">DNA-dependent ATPase and 5'-3' DNA helicase required for the maintenance of both mitochondrial and nuclear genome stability.</text>
</comment>
<keyword evidence="3 13" id="KW-0378">Hydrolase</keyword>
<dbReference type="InterPro" id="IPR010285">
    <property type="entry name" value="DNA_helicase_pif1-like_DEAD"/>
</dbReference>
<dbReference type="FunCoup" id="A0A1S3IUL6">
    <property type="interactions" value="659"/>
</dbReference>
<dbReference type="EC" id="5.6.2.3" evidence="13"/>
<evidence type="ECO:0000256" key="13">
    <source>
        <dbReference type="HAMAP-Rule" id="MF_03176"/>
    </source>
</evidence>
<organism evidence="18 19">
    <name type="scientific">Lingula anatina</name>
    <name type="common">Brachiopod</name>
    <name type="synonym">Lingula unguis</name>
    <dbReference type="NCBI Taxonomy" id="7574"/>
    <lineage>
        <taxon>Eukaryota</taxon>
        <taxon>Metazoa</taxon>
        <taxon>Spiralia</taxon>
        <taxon>Lophotrochozoa</taxon>
        <taxon>Brachiopoda</taxon>
        <taxon>Linguliformea</taxon>
        <taxon>Lingulata</taxon>
        <taxon>Lingulida</taxon>
        <taxon>Linguloidea</taxon>
        <taxon>Lingulidae</taxon>
        <taxon>Lingula</taxon>
    </lineage>
</organism>
<dbReference type="OrthoDB" id="272985at2759"/>
<reference evidence="19" key="1">
    <citation type="submission" date="2025-08" db="UniProtKB">
        <authorList>
            <consortium name="RefSeq"/>
        </authorList>
    </citation>
    <scope>IDENTIFICATION</scope>
    <source>
        <tissue evidence="19">Gonads</tissue>
    </source>
</reference>
<evidence type="ECO:0000256" key="3">
    <source>
        <dbReference type="ARBA" id="ARBA00022801"/>
    </source>
</evidence>
<evidence type="ECO:0000256" key="5">
    <source>
        <dbReference type="ARBA" id="ARBA00022840"/>
    </source>
</evidence>
<dbReference type="GO" id="GO:0006281">
    <property type="term" value="P:DNA repair"/>
    <property type="evidence" value="ECO:0007669"/>
    <property type="project" value="UniProtKB-UniRule"/>
</dbReference>
<evidence type="ECO:0000256" key="11">
    <source>
        <dbReference type="ARBA" id="ARBA00023242"/>
    </source>
</evidence>
<gene>
    <name evidence="19" type="primary">LOC106167512</name>
    <name evidence="13" type="synonym">PIF1</name>
</gene>
<dbReference type="OMA" id="SSAWESC"/>
<keyword evidence="4 13" id="KW-0347">Helicase</keyword>
<dbReference type="Pfam" id="PF25344">
    <property type="entry name" value="PH_LRR1"/>
    <property type="match status" value="1"/>
</dbReference>
<dbReference type="InParanoid" id="A0A1S3IUL6"/>
<dbReference type="GO" id="GO:0003677">
    <property type="term" value="F:DNA binding"/>
    <property type="evidence" value="ECO:0007669"/>
    <property type="project" value="UniProtKB-KW"/>
</dbReference>
<dbReference type="GO" id="GO:0016887">
    <property type="term" value="F:ATP hydrolysis activity"/>
    <property type="evidence" value="ECO:0007669"/>
    <property type="project" value="RHEA"/>
</dbReference>
<dbReference type="GO" id="GO:0006310">
    <property type="term" value="P:DNA recombination"/>
    <property type="evidence" value="ECO:0007669"/>
    <property type="project" value="UniProtKB-UniRule"/>
</dbReference>
<dbReference type="PANTHER" id="PTHR47642:SF7">
    <property type="entry name" value="ATP-DEPENDENT DNA HELICASE PIF1"/>
    <property type="match status" value="1"/>
</dbReference>
<dbReference type="SUPFAM" id="SSF52540">
    <property type="entry name" value="P-loop containing nucleoside triphosphate hydrolases"/>
    <property type="match status" value="2"/>
</dbReference>
<dbReference type="Pfam" id="PF05970">
    <property type="entry name" value="PIF1"/>
    <property type="match status" value="1"/>
</dbReference>
<evidence type="ECO:0000313" key="18">
    <source>
        <dbReference type="Proteomes" id="UP000085678"/>
    </source>
</evidence>
<dbReference type="GO" id="GO:0043139">
    <property type="term" value="F:5'-3' DNA helicase activity"/>
    <property type="evidence" value="ECO:0007669"/>
    <property type="project" value="UniProtKB-UniRule"/>
</dbReference>
<dbReference type="Pfam" id="PF21530">
    <property type="entry name" value="Pif1_2B_dom"/>
    <property type="match status" value="1"/>
</dbReference>
<evidence type="ECO:0000259" key="16">
    <source>
        <dbReference type="Pfam" id="PF21530"/>
    </source>
</evidence>
<dbReference type="CDD" id="cd18809">
    <property type="entry name" value="SF1_C_RecD"/>
    <property type="match status" value="1"/>
</dbReference>
<evidence type="ECO:0000256" key="9">
    <source>
        <dbReference type="ARBA" id="ARBA00023204"/>
    </source>
</evidence>
<dbReference type="InterPro" id="IPR027417">
    <property type="entry name" value="P-loop_NTPase"/>
</dbReference>
<evidence type="ECO:0000256" key="8">
    <source>
        <dbReference type="ARBA" id="ARBA00023172"/>
    </source>
</evidence>
<dbReference type="InterPro" id="IPR057437">
    <property type="entry name" value="PIF1/LRR1_PH"/>
</dbReference>
<evidence type="ECO:0000256" key="2">
    <source>
        <dbReference type="ARBA" id="ARBA00022763"/>
    </source>
</evidence>
<dbReference type="Gene3D" id="3.40.50.300">
    <property type="entry name" value="P-loop containing nucleotide triphosphate hydrolases"/>
    <property type="match status" value="2"/>
</dbReference>
<evidence type="ECO:0000256" key="7">
    <source>
        <dbReference type="ARBA" id="ARBA00023128"/>
    </source>
</evidence>
<comment type="similarity">
    <text evidence="13">Belongs to the helicase family. PIF1 subfamily.</text>
</comment>
<dbReference type="InterPro" id="IPR051055">
    <property type="entry name" value="PIF1_helicase"/>
</dbReference>
<dbReference type="HAMAP" id="MF_03176">
    <property type="entry name" value="PIF1"/>
    <property type="match status" value="1"/>
</dbReference>
<dbReference type="InterPro" id="IPR048293">
    <property type="entry name" value="PIF1_RRM3_pfh1"/>
</dbReference>